<evidence type="ECO:0000313" key="11">
    <source>
        <dbReference type="Proteomes" id="UP000006163"/>
    </source>
</evidence>
<dbReference type="GO" id="GO:0009279">
    <property type="term" value="C:cell outer membrane"/>
    <property type="evidence" value="ECO:0007669"/>
    <property type="project" value="UniProtKB-SubCell"/>
</dbReference>
<name>C0R9E7_BORVA</name>
<evidence type="ECO:0000256" key="7">
    <source>
        <dbReference type="ARBA" id="ARBA00023288"/>
    </source>
</evidence>
<evidence type="ECO:0000256" key="1">
    <source>
        <dbReference type="ARBA" id="ARBA00004459"/>
    </source>
</evidence>
<keyword evidence="4" id="KW-0472">Membrane</keyword>
<feature type="chain" id="PRO_5002902850" evidence="9">
    <location>
        <begin position="21"/>
        <end position="161"/>
    </location>
</feature>
<evidence type="ECO:0000256" key="4">
    <source>
        <dbReference type="ARBA" id="ARBA00023136"/>
    </source>
</evidence>
<keyword evidence="3 9" id="KW-0732">Signal</keyword>
<dbReference type="Proteomes" id="UP000006163">
    <property type="component" value="Plasmid VS116_cp32-5"/>
</dbReference>
<keyword evidence="5" id="KW-0564">Palmitate</keyword>
<accession>C0R9E7</accession>
<geneLocation type="plasmid" evidence="10 11">
    <name>VS116_cp32-5</name>
</geneLocation>
<dbReference type="HOGENOM" id="CLU_134260_0_0_12"/>
<dbReference type="GeneID" id="63641935"/>
<evidence type="ECO:0000256" key="3">
    <source>
        <dbReference type="ARBA" id="ARBA00022729"/>
    </source>
</evidence>
<dbReference type="OrthoDB" id="351076at2"/>
<evidence type="ECO:0000256" key="9">
    <source>
        <dbReference type="SAM" id="SignalP"/>
    </source>
</evidence>
<organism evidence="10 11">
    <name type="scientific">Borreliella valaisiana VS116</name>
    <dbReference type="NCBI Taxonomy" id="445987"/>
    <lineage>
        <taxon>Bacteria</taxon>
        <taxon>Pseudomonadati</taxon>
        <taxon>Spirochaetota</taxon>
        <taxon>Spirochaetia</taxon>
        <taxon>Spirochaetales</taxon>
        <taxon>Borreliaceae</taxon>
        <taxon>Borreliella</taxon>
    </lineage>
</organism>
<keyword evidence="7 10" id="KW-0449">Lipoprotein</keyword>
<dbReference type="EMBL" id="CP001441">
    <property type="protein sequence ID" value="ACN53100.1"/>
    <property type="molecule type" value="Genomic_DNA"/>
</dbReference>
<keyword evidence="6" id="KW-0998">Cell outer membrane</keyword>
<sequence>MKIINVLFCLFLLILNSCNANDNDTFKNKNQPIEPQQAKNKEKYNLGQKELQKGVLKKPQKEIPKSREDLLKEKLTDDQKIRLDWLKTALTGEGEFDRFLQHDENKIKIALDHIKTELDKCKGKQTAAEQEAIFKGIVQGSLHGNDINQVQQAICLCDIYP</sequence>
<dbReference type="Pfam" id="PF03304">
    <property type="entry name" value="Mlp"/>
    <property type="match status" value="1"/>
</dbReference>
<comment type="similarity">
    <text evidence="2">Belongs to the Multicopy lipoprotein (Mlp) family.</text>
</comment>
<dbReference type="RefSeq" id="WP_012664722.1">
    <property type="nucleotide sequence ID" value="NC_012128.1"/>
</dbReference>
<dbReference type="InterPro" id="IPR004983">
    <property type="entry name" value="Mlp"/>
</dbReference>
<feature type="signal peptide" evidence="9">
    <location>
        <begin position="1"/>
        <end position="20"/>
    </location>
</feature>
<evidence type="ECO:0000256" key="5">
    <source>
        <dbReference type="ARBA" id="ARBA00023139"/>
    </source>
</evidence>
<gene>
    <name evidence="10" type="ORF">BVAVS116_V0024</name>
</gene>
<evidence type="ECO:0000256" key="6">
    <source>
        <dbReference type="ARBA" id="ARBA00023237"/>
    </source>
</evidence>
<comment type="function">
    <text evidence="8">An outer membrane protein that may participate in pathogenesis. Some human Lyme disease patients have antibodies against this protein. The Mlp proteins probably undergo intragenic recombination, generating new alleles.</text>
</comment>
<comment type="subcellular location">
    <subcellularLocation>
        <location evidence="1">Cell outer membrane</location>
        <topology evidence="1">Lipid-anchor</topology>
    </subcellularLocation>
</comment>
<keyword evidence="10" id="KW-0614">Plasmid</keyword>
<evidence type="ECO:0000256" key="8">
    <source>
        <dbReference type="ARBA" id="ARBA00046007"/>
    </source>
</evidence>
<proteinExistence type="inferred from homology"/>
<protein>
    <submittedName>
        <fullName evidence="10">Lipoprotein</fullName>
    </submittedName>
</protein>
<evidence type="ECO:0000256" key="2">
    <source>
        <dbReference type="ARBA" id="ARBA00008380"/>
    </source>
</evidence>
<dbReference type="AlphaFoldDB" id="C0R9E7"/>
<evidence type="ECO:0000313" key="10">
    <source>
        <dbReference type="EMBL" id="ACN53100.1"/>
    </source>
</evidence>
<keyword evidence="11" id="KW-1185">Reference proteome</keyword>
<reference evidence="10 11" key="1">
    <citation type="journal article" date="2012" name="J. Bacteriol.">
        <title>Whole-Genome Sequences of Borrelia bissettii, Borrelia valaisiana, and Borrelia spielmanii.</title>
        <authorList>
            <person name="Schutzer S.E."/>
            <person name="Fraser-Liggett C.M."/>
            <person name="Qiu W.G."/>
            <person name="Kraiczy P."/>
            <person name="Mongodin E.F."/>
            <person name="Dunn J.J."/>
            <person name="Luft B.J."/>
            <person name="Casjens S.R."/>
        </authorList>
    </citation>
    <scope>NUCLEOTIDE SEQUENCE [LARGE SCALE GENOMIC DNA]</scope>
    <source>
        <strain evidence="10 11">VS116</strain>
        <plasmid evidence="10">VS116_cp32-5</plasmid>
    </source>
</reference>